<gene>
    <name evidence="5" type="ORF">EES38_19800</name>
</gene>
<evidence type="ECO:0000313" key="5">
    <source>
        <dbReference type="EMBL" id="RQW61357.1"/>
    </source>
</evidence>
<comment type="catalytic activity">
    <reaction evidence="3">
        <text>2 GTP = 3',3'-c-di-GMP + 2 diphosphate</text>
        <dbReference type="Rhea" id="RHEA:24898"/>
        <dbReference type="ChEBI" id="CHEBI:33019"/>
        <dbReference type="ChEBI" id="CHEBI:37565"/>
        <dbReference type="ChEBI" id="CHEBI:58805"/>
        <dbReference type="EC" id="2.7.7.65"/>
    </reaction>
</comment>
<dbReference type="InterPro" id="IPR013656">
    <property type="entry name" value="PAS_4"/>
</dbReference>
<dbReference type="PANTHER" id="PTHR45138">
    <property type="entry name" value="REGULATORY COMPONENTS OF SENSORY TRANSDUCTION SYSTEM"/>
    <property type="match status" value="1"/>
</dbReference>
<dbReference type="FunFam" id="3.30.70.270:FF:000001">
    <property type="entry name" value="Diguanylate cyclase domain protein"/>
    <property type="match status" value="1"/>
</dbReference>
<evidence type="ECO:0000256" key="1">
    <source>
        <dbReference type="ARBA" id="ARBA00001946"/>
    </source>
</evidence>
<dbReference type="GO" id="GO:1902201">
    <property type="term" value="P:negative regulation of bacterial-type flagellum-dependent cell motility"/>
    <property type="evidence" value="ECO:0007669"/>
    <property type="project" value="TreeGrafter"/>
</dbReference>
<dbReference type="Pfam" id="PF00990">
    <property type="entry name" value="GGDEF"/>
    <property type="match status" value="1"/>
</dbReference>
<comment type="caution">
    <text evidence="5">The sequence shown here is derived from an EMBL/GenBank/DDBJ whole genome shotgun (WGS) entry which is preliminary data.</text>
</comment>
<dbReference type="AlphaFoldDB" id="A0A3N9TAY9"/>
<name>A0A3N9TAY9_9VIBR</name>
<evidence type="ECO:0000256" key="3">
    <source>
        <dbReference type="ARBA" id="ARBA00034247"/>
    </source>
</evidence>
<dbReference type="OrthoDB" id="9812260at2"/>
<dbReference type="PROSITE" id="PS50887">
    <property type="entry name" value="GGDEF"/>
    <property type="match status" value="1"/>
</dbReference>
<proteinExistence type="predicted"/>
<dbReference type="SUPFAM" id="SSF55073">
    <property type="entry name" value="Nucleotide cyclase"/>
    <property type="match status" value="1"/>
</dbReference>
<dbReference type="EMBL" id="RJVQ01000013">
    <property type="protein sequence ID" value="RQW61357.1"/>
    <property type="molecule type" value="Genomic_DNA"/>
</dbReference>
<dbReference type="Proteomes" id="UP000281112">
    <property type="component" value="Unassembled WGS sequence"/>
</dbReference>
<accession>A0A3N9TAY9</accession>
<dbReference type="InterPro" id="IPR035965">
    <property type="entry name" value="PAS-like_dom_sf"/>
</dbReference>
<dbReference type="PANTHER" id="PTHR45138:SF9">
    <property type="entry name" value="DIGUANYLATE CYCLASE DGCM-RELATED"/>
    <property type="match status" value="1"/>
</dbReference>
<dbReference type="SUPFAM" id="SSF55785">
    <property type="entry name" value="PYP-like sensor domain (PAS domain)"/>
    <property type="match status" value="1"/>
</dbReference>
<dbReference type="GO" id="GO:0043709">
    <property type="term" value="P:cell adhesion involved in single-species biofilm formation"/>
    <property type="evidence" value="ECO:0007669"/>
    <property type="project" value="TreeGrafter"/>
</dbReference>
<evidence type="ECO:0000313" key="6">
    <source>
        <dbReference type="Proteomes" id="UP000281112"/>
    </source>
</evidence>
<comment type="cofactor">
    <cofactor evidence="1">
        <name>Mg(2+)</name>
        <dbReference type="ChEBI" id="CHEBI:18420"/>
    </cofactor>
</comment>
<dbReference type="InterPro" id="IPR029787">
    <property type="entry name" value="Nucleotide_cyclase"/>
</dbReference>
<dbReference type="InterPro" id="IPR043128">
    <property type="entry name" value="Rev_trsase/Diguanyl_cyclase"/>
</dbReference>
<dbReference type="InterPro" id="IPR050469">
    <property type="entry name" value="Diguanylate_Cyclase"/>
</dbReference>
<dbReference type="NCBIfam" id="TIGR00254">
    <property type="entry name" value="GGDEF"/>
    <property type="match status" value="1"/>
</dbReference>
<organism evidence="5 6">
    <name type="scientific">Vibrio viridaestus</name>
    <dbReference type="NCBI Taxonomy" id="2487322"/>
    <lineage>
        <taxon>Bacteria</taxon>
        <taxon>Pseudomonadati</taxon>
        <taxon>Pseudomonadota</taxon>
        <taxon>Gammaproteobacteria</taxon>
        <taxon>Vibrionales</taxon>
        <taxon>Vibrionaceae</taxon>
        <taxon>Vibrio</taxon>
    </lineage>
</organism>
<dbReference type="Gene3D" id="3.30.70.270">
    <property type="match status" value="1"/>
</dbReference>
<dbReference type="SMART" id="SM00267">
    <property type="entry name" value="GGDEF"/>
    <property type="match status" value="1"/>
</dbReference>
<dbReference type="GO" id="GO:0005886">
    <property type="term" value="C:plasma membrane"/>
    <property type="evidence" value="ECO:0007669"/>
    <property type="project" value="TreeGrafter"/>
</dbReference>
<sequence>MVTAETSSLREMIELEMLNAIVSNSPDAIYVATASGYIIAAFAGKERMFELDYDGMIGKHYSEAYSQRFSAIISDTIQRALETNSTQYLSYCLEPKEIYILAPTDLADGHYWFEGRITPYLIDTIEQPIIVWNARDITQRVKLENEIKLLVERDDLTGIYNRRRFLKYLSDMFCQFKRYKHDTSVIMLDIDDFKMFNDQYGHLVGDRVIQHVTAICSEELRECDIIGRIGGEEFAIILPHTGLEQASLIAERLRRTIYETQCDTGQDEHIGVTISLGISMFLTDDNDESSVLRRADNAMYASKRSGKNQLTVNVHP</sequence>
<dbReference type="Pfam" id="PF08448">
    <property type="entry name" value="PAS_4"/>
    <property type="match status" value="1"/>
</dbReference>
<keyword evidence="6" id="KW-1185">Reference proteome</keyword>
<reference evidence="5 6" key="1">
    <citation type="submission" date="2018-11" db="EMBL/GenBank/DDBJ databases">
        <title>Vibrio LJC006 sp. nov., isolated from seawater during the bloom of the enteromorpha.</title>
        <authorList>
            <person name="Liang J."/>
        </authorList>
    </citation>
    <scope>NUCLEOTIDE SEQUENCE [LARGE SCALE GENOMIC DNA]</scope>
    <source>
        <strain evidence="5 6">LJC006</strain>
    </source>
</reference>
<dbReference type="Gene3D" id="3.30.450.20">
    <property type="entry name" value="PAS domain"/>
    <property type="match status" value="1"/>
</dbReference>
<evidence type="ECO:0000259" key="4">
    <source>
        <dbReference type="PROSITE" id="PS50887"/>
    </source>
</evidence>
<dbReference type="GO" id="GO:0052621">
    <property type="term" value="F:diguanylate cyclase activity"/>
    <property type="evidence" value="ECO:0007669"/>
    <property type="project" value="UniProtKB-EC"/>
</dbReference>
<dbReference type="CDD" id="cd01949">
    <property type="entry name" value="GGDEF"/>
    <property type="match status" value="1"/>
</dbReference>
<protein>
    <recommendedName>
        <fullName evidence="2">diguanylate cyclase</fullName>
        <ecNumber evidence="2">2.7.7.65</ecNumber>
    </recommendedName>
</protein>
<feature type="domain" description="GGDEF" evidence="4">
    <location>
        <begin position="181"/>
        <end position="315"/>
    </location>
</feature>
<dbReference type="RefSeq" id="WP_124938945.1">
    <property type="nucleotide sequence ID" value="NZ_RJVQ01000013.1"/>
</dbReference>
<evidence type="ECO:0000256" key="2">
    <source>
        <dbReference type="ARBA" id="ARBA00012528"/>
    </source>
</evidence>
<dbReference type="InterPro" id="IPR000160">
    <property type="entry name" value="GGDEF_dom"/>
</dbReference>
<dbReference type="EC" id="2.7.7.65" evidence="2"/>